<evidence type="ECO:0000259" key="2">
    <source>
        <dbReference type="Pfam" id="PF03466"/>
    </source>
</evidence>
<dbReference type="Pfam" id="PF03466">
    <property type="entry name" value="LysR_substrate"/>
    <property type="match status" value="1"/>
</dbReference>
<comment type="similarity">
    <text evidence="1">Belongs to the LysR transcriptional regulatory family.</text>
</comment>
<evidence type="ECO:0000313" key="4">
    <source>
        <dbReference type="Proteomes" id="UP000397656"/>
    </source>
</evidence>
<name>A0A643FKC2_9BURK</name>
<dbReference type="SUPFAM" id="SSF53850">
    <property type="entry name" value="Periplasmic binding protein-like II"/>
    <property type="match status" value="1"/>
</dbReference>
<dbReference type="Gene3D" id="3.40.190.290">
    <property type="match status" value="1"/>
</dbReference>
<sequence length="107" mass="12193">MNPSRASGSLPAAFGHRHILPLLISLTRRRERLDLSIIFSERRTDLISDGVELVVRIGELENDADLVARKLGEQRLVICCAPSYLKKREAPRVKEDLLQHEPSKRVR</sequence>
<dbReference type="GeneID" id="98405722"/>
<dbReference type="InterPro" id="IPR058163">
    <property type="entry name" value="LysR-type_TF_proteobact-type"/>
</dbReference>
<organism evidence="3 4">
    <name type="scientific">Cupriavidus basilensis</name>
    <dbReference type="NCBI Taxonomy" id="68895"/>
    <lineage>
        <taxon>Bacteria</taxon>
        <taxon>Pseudomonadati</taxon>
        <taxon>Pseudomonadota</taxon>
        <taxon>Betaproteobacteria</taxon>
        <taxon>Burkholderiales</taxon>
        <taxon>Burkholderiaceae</taxon>
        <taxon>Cupriavidus</taxon>
    </lineage>
</organism>
<evidence type="ECO:0000256" key="1">
    <source>
        <dbReference type="ARBA" id="ARBA00009437"/>
    </source>
</evidence>
<dbReference type="RefSeq" id="WP_150992150.1">
    <property type="nucleotide sequence ID" value="NZ_CP062804.1"/>
</dbReference>
<feature type="domain" description="LysR substrate-binding" evidence="2">
    <location>
        <begin position="11"/>
        <end position="100"/>
    </location>
</feature>
<reference evidence="3 4" key="1">
    <citation type="submission" date="2020-10" db="EMBL/GenBank/DDBJ databases">
        <title>Complete genome sequence of Cupriavidus basilensis CCUG 49340T.</title>
        <authorList>
            <person name="Salva-Serra F."/>
            <person name="Donoso R.A."/>
            <person name="Cho K.H."/>
            <person name="Yoo J.A."/>
            <person name="Lee K."/>
            <person name="Yoon S.-H."/>
            <person name="Perez-Pantoja D."/>
            <person name="Moore E.R.B."/>
        </authorList>
    </citation>
    <scope>NUCLEOTIDE SEQUENCE [LARGE SCALE GENOMIC DNA]</scope>
    <source>
        <strain evidence="4">CCUG 49340</strain>
    </source>
</reference>
<dbReference type="Proteomes" id="UP000397656">
    <property type="component" value="Chromosome 2"/>
</dbReference>
<accession>A0A643FKC2</accession>
<dbReference type="PANTHER" id="PTHR30537:SF5">
    <property type="entry name" value="HTH-TYPE TRANSCRIPTIONAL ACTIVATOR TTDR-RELATED"/>
    <property type="match status" value="1"/>
</dbReference>
<gene>
    <name evidence="3" type="ORF">F7R26_032675</name>
</gene>
<dbReference type="PANTHER" id="PTHR30537">
    <property type="entry name" value="HTH-TYPE TRANSCRIPTIONAL REGULATOR"/>
    <property type="match status" value="1"/>
</dbReference>
<dbReference type="AlphaFoldDB" id="A0A643FKC2"/>
<dbReference type="InterPro" id="IPR005119">
    <property type="entry name" value="LysR_subst-bd"/>
</dbReference>
<dbReference type="EMBL" id="CP062804">
    <property type="protein sequence ID" value="QOT79472.1"/>
    <property type="molecule type" value="Genomic_DNA"/>
</dbReference>
<protein>
    <recommendedName>
        <fullName evidence="2">LysR substrate-binding domain-containing protein</fullName>
    </recommendedName>
</protein>
<evidence type="ECO:0000313" key="3">
    <source>
        <dbReference type="EMBL" id="QOT79472.1"/>
    </source>
</evidence>
<proteinExistence type="inferred from homology"/>